<evidence type="ECO:0000313" key="2">
    <source>
        <dbReference type="EMBL" id="KAF2448210.1"/>
    </source>
</evidence>
<feature type="signal peptide" evidence="1">
    <location>
        <begin position="1"/>
        <end position="18"/>
    </location>
</feature>
<keyword evidence="3" id="KW-1185">Reference proteome</keyword>
<gene>
    <name evidence="2" type="ORF">P171DRAFT_440635</name>
</gene>
<organism evidence="2 3">
    <name type="scientific">Karstenula rhodostoma CBS 690.94</name>
    <dbReference type="NCBI Taxonomy" id="1392251"/>
    <lineage>
        <taxon>Eukaryota</taxon>
        <taxon>Fungi</taxon>
        <taxon>Dikarya</taxon>
        <taxon>Ascomycota</taxon>
        <taxon>Pezizomycotina</taxon>
        <taxon>Dothideomycetes</taxon>
        <taxon>Pleosporomycetidae</taxon>
        <taxon>Pleosporales</taxon>
        <taxon>Massarineae</taxon>
        <taxon>Didymosphaeriaceae</taxon>
        <taxon>Karstenula</taxon>
    </lineage>
</organism>
<evidence type="ECO:0000313" key="3">
    <source>
        <dbReference type="Proteomes" id="UP000799764"/>
    </source>
</evidence>
<sequence>MRFFTPLAFMAFAISVSAVPITPSAPSFQRRAEQFRLQGLQEHEIAEKLTLPSTTITEDDSPLPSSLVSSFGTKLRTLLHSCSEEDHDDYDDVSGDIAPGSLEAPQMLPRPVAALGKPSALGRVIALLRKGDESGNFAYEGKELELRRPTGMRHWGAADKWRLF</sequence>
<accession>A0A9P4PN66</accession>
<dbReference type="AlphaFoldDB" id="A0A9P4PN66"/>
<feature type="chain" id="PRO_5040375636" evidence="1">
    <location>
        <begin position="19"/>
        <end position="164"/>
    </location>
</feature>
<comment type="caution">
    <text evidence="2">The sequence shown here is derived from an EMBL/GenBank/DDBJ whole genome shotgun (WGS) entry which is preliminary data.</text>
</comment>
<keyword evidence="1" id="KW-0732">Signal</keyword>
<dbReference type="OrthoDB" id="3780616at2759"/>
<dbReference type="EMBL" id="MU001495">
    <property type="protein sequence ID" value="KAF2448210.1"/>
    <property type="molecule type" value="Genomic_DNA"/>
</dbReference>
<protein>
    <submittedName>
        <fullName evidence="2">Uncharacterized protein</fullName>
    </submittedName>
</protein>
<evidence type="ECO:0000256" key="1">
    <source>
        <dbReference type="SAM" id="SignalP"/>
    </source>
</evidence>
<dbReference type="Proteomes" id="UP000799764">
    <property type="component" value="Unassembled WGS sequence"/>
</dbReference>
<name>A0A9P4PN66_9PLEO</name>
<proteinExistence type="predicted"/>
<reference evidence="2" key="1">
    <citation type="journal article" date="2020" name="Stud. Mycol.">
        <title>101 Dothideomycetes genomes: a test case for predicting lifestyles and emergence of pathogens.</title>
        <authorList>
            <person name="Haridas S."/>
            <person name="Albert R."/>
            <person name="Binder M."/>
            <person name="Bloem J."/>
            <person name="Labutti K."/>
            <person name="Salamov A."/>
            <person name="Andreopoulos B."/>
            <person name="Baker S."/>
            <person name="Barry K."/>
            <person name="Bills G."/>
            <person name="Bluhm B."/>
            <person name="Cannon C."/>
            <person name="Castanera R."/>
            <person name="Culley D."/>
            <person name="Daum C."/>
            <person name="Ezra D."/>
            <person name="Gonzalez J."/>
            <person name="Henrissat B."/>
            <person name="Kuo A."/>
            <person name="Liang C."/>
            <person name="Lipzen A."/>
            <person name="Lutzoni F."/>
            <person name="Magnuson J."/>
            <person name="Mondo S."/>
            <person name="Nolan M."/>
            <person name="Ohm R."/>
            <person name="Pangilinan J."/>
            <person name="Park H.-J."/>
            <person name="Ramirez L."/>
            <person name="Alfaro M."/>
            <person name="Sun H."/>
            <person name="Tritt A."/>
            <person name="Yoshinaga Y."/>
            <person name="Zwiers L.-H."/>
            <person name="Turgeon B."/>
            <person name="Goodwin S."/>
            <person name="Spatafora J."/>
            <person name="Crous P."/>
            <person name="Grigoriev I."/>
        </authorList>
    </citation>
    <scope>NUCLEOTIDE SEQUENCE</scope>
    <source>
        <strain evidence="2">CBS 690.94</strain>
    </source>
</reference>